<comment type="caution">
    <text evidence="2">The sequence shown here is derived from an EMBL/GenBank/DDBJ whole genome shotgun (WGS) entry which is preliminary data.</text>
</comment>
<keyword evidence="1" id="KW-0472">Membrane</keyword>
<dbReference type="EMBL" id="JBJQND010000008">
    <property type="protein sequence ID" value="KAL3867895.1"/>
    <property type="molecule type" value="Genomic_DNA"/>
</dbReference>
<accession>A0ABD3W5M1</accession>
<reference evidence="2 3" key="1">
    <citation type="submission" date="2024-11" db="EMBL/GenBank/DDBJ databases">
        <title>Chromosome-level genome assembly of the freshwater bivalve Anodonta woodiana.</title>
        <authorList>
            <person name="Chen X."/>
        </authorList>
    </citation>
    <scope>NUCLEOTIDE SEQUENCE [LARGE SCALE GENOMIC DNA]</scope>
    <source>
        <strain evidence="2">MN2024</strain>
        <tissue evidence="2">Gills</tissue>
    </source>
</reference>
<dbReference type="PANTHER" id="PTHR16125">
    <property type="entry name" value="TRANSMEMBRANE PROTEIN 74"/>
    <property type="match status" value="1"/>
</dbReference>
<name>A0ABD3W5M1_SINWO</name>
<dbReference type="InterPro" id="IPR029695">
    <property type="entry name" value="TMEM74-like"/>
</dbReference>
<feature type="transmembrane region" description="Helical" evidence="1">
    <location>
        <begin position="74"/>
        <end position="101"/>
    </location>
</feature>
<evidence type="ECO:0000256" key="1">
    <source>
        <dbReference type="SAM" id="Phobius"/>
    </source>
</evidence>
<dbReference type="PANTHER" id="PTHR16125:SF1">
    <property type="entry name" value="TRANSMEMBRANE PROTEIN 74B-LIKE"/>
    <property type="match status" value="1"/>
</dbReference>
<evidence type="ECO:0000313" key="2">
    <source>
        <dbReference type="EMBL" id="KAL3867895.1"/>
    </source>
</evidence>
<keyword evidence="1" id="KW-0812">Transmembrane</keyword>
<dbReference type="AlphaFoldDB" id="A0ABD3W5M1"/>
<feature type="transmembrane region" description="Helical" evidence="1">
    <location>
        <begin position="32"/>
        <end position="54"/>
    </location>
</feature>
<keyword evidence="1" id="KW-1133">Transmembrane helix</keyword>
<organism evidence="2 3">
    <name type="scientific">Sinanodonta woodiana</name>
    <name type="common">Chinese pond mussel</name>
    <name type="synonym">Anodonta woodiana</name>
    <dbReference type="NCBI Taxonomy" id="1069815"/>
    <lineage>
        <taxon>Eukaryota</taxon>
        <taxon>Metazoa</taxon>
        <taxon>Spiralia</taxon>
        <taxon>Lophotrochozoa</taxon>
        <taxon>Mollusca</taxon>
        <taxon>Bivalvia</taxon>
        <taxon>Autobranchia</taxon>
        <taxon>Heteroconchia</taxon>
        <taxon>Palaeoheterodonta</taxon>
        <taxon>Unionida</taxon>
        <taxon>Unionoidea</taxon>
        <taxon>Unionidae</taxon>
        <taxon>Unioninae</taxon>
        <taxon>Sinanodonta</taxon>
    </lineage>
</organism>
<dbReference type="Proteomes" id="UP001634394">
    <property type="component" value="Unassembled WGS sequence"/>
</dbReference>
<keyword evidence="3" id="KW-1185">Reference proteome</keyword>
<sequence>MTENDDGKKVFSCEGCLEWVRKRHPVNNPDEFLISLALIFILLGISMMSFGCIVPRDYTVDPLAPAREMEAMEIYYANLSYILDLSIVIGMGCIAVGGLTVSGMMIYGITKGFPLVYDDDEMILQETSSLKSRIELRQSSSQMNSYGST</sequence>
<evidence type="ECO:0000313" key="3">
    <source>
        <dbReference type="Proteomes" id="UP001634394"/>
    </source>
</evidence>
<proteinExistence type="predicted"/>
<protein>
    <submittedName>
        <fullName evidence="2">Uncharacterized protein</fullName>
    </submittedName>
</protein>
<gene>
    <name evidence="2" type="ORF">ACJMK2_040740</name>
</gene>